<keyword evidence="10" id="KW-1185">Reference proteome</keyword>
<keyword evidence="2 7" id="KW-0813">Transport</keyword>
<evidence type="ECO:0000256" key="1">
    <source>
        <dbReference type="ARBA" id="ARBA00004651"/>
    </source>
</evidence>
<evidence type="ECO:0000256" key="4">
    <source>
        <dbReference type="ARBA" id="ARBA00022692"/>
    </source>
</evidence>
<evidence type="ECO:0000313" key="10">
    <source>
        <dbReference type="Proteomes" id="UP000193355"/>
    </source>
</evidence>
<evidence type="ECO:0000256" key="7">
    <source>
        <dbReference type="RuleBase" id="RU363032"/>
    </source>
</evidence>
<proteinExistence type="inferred from homology"/>
<feature type="transmembrane region" description="Helical" evidence="7">
    <location>
        <begin position="103"/>
        <end position="124"/>
    </location>
</feature>
<protein>
    <submittedName>
        <fullName evidence="9">Carbohydrate ABC transporter membrane protein 2, CUT1 family</fullName>
    </submittedName>
</protein>
<dbReference type="EMBL" id="FXBB01000060">
    <property type="protein sequence ID" value="SMG52202.1"/>
    <property type="molecule type" value="Genomic_DNA"/>
</dbReference>
<dbReference type="Proteomes" id="UP000193355">
    <property type="component" value="Unassembled WGS sequence"/>
</dbReference>
<dbReference type="InterPro" id="IPR035906">
    <property type="entry name" value="MetI-like_sf"/>
</dbReference>
<evidence type="ECO:0000256" key="3">
    <source>
        <dbReference type="ARBA" id="ARBA00022475"/>
    </source>
</evidence>
<dbReference type="SUPFAM" id="SSF161098">
    <property type="entry name" value="MetI-like"/>
    <property type="match status" value="1"/>
</dbReference>
<dbReference type="CDD" id="cd06261">
    <property type="entry name" value="TM_PBP2"/>
    <property type="match status" value="1"/>
</dbReference>
<dbReference type="STRING" id="561720.SAMN06275492_1604"/>
<dbReference type="GO" id="GO:0005886">
    <property type="term" value="C:plasma membrane"/>
    <property type="evidence" value="ECO:0007669"/>
    <property type="project" value="UniProtKB-SubCell"/>
</dbReference>
<keyword evidence="4 7" id="KW-0812">Transmembrane</keyword>
<accession>A0A1X7LG27</accession>
<reference evidence="10" key="1">
    <citation type="submission" date="2017-04" db="EMBL/GenBank/DDBJ databases">
        <authorList>
            <person name="Varghese N."/>
            <person name="Submissions S."/>
        </authorList>
    </citation>
    <scope>NUCLEOTIDE SEQUENCE [LARGE SCALE GENOMIC DNA]</scope>
    <source>
        <strain evidence="10">USBA 82</strain>
    </source>
</reference>
<sequence length="272" mass="30025">MKKLKRLPLYLCLSIGCVLALMPFVWMIATSLKSGGETFAVPPTFVPSIFRWENYVQVAREIPLGRYIFNSLAVTLSITAATLVSTVMAAFAFSRLEFPGRDLIFSVTVATMVIPGEALLIPNYVTISQMGLINSYTALILPWTVSAFSIFLLRQYFLSVPSSLYNAAKVDGCSDLRFLVQIMVPVAKPALVTVGLLRVINSWNEFLWPLIVTDLPHMRTLPVALSVFTNEAGIRYHLMMATSTVIVAPVIVLYLLLQRNFIRAIGGSGIKG</sequence>
<evidence type="ECO:0000259" key="8">
    <source>
        <dbReference type="PROSITE" id="PS50928"/>
    </source>
</evidence>
<organism evidence="9 10">
    <name type="scientific">Dethiosulfovibrio salsuginis</name>
    <dbReference type="NCBI Taxonomy" id="561720"/>
    <lineage>
        <taxon>Bacteria</taxon>
        <taxon>Thermotogati</taxon>
        <taxon>Synergistota</taxon>
        <taxon>Synergistia</taxon>
        <taxon>Synergistales</taxon>
        <taxon>Dethiosulfovibrionaceae</taxon>
        <taxon>Dethiosulfovibrio</taxon>
    </lineage>
</organism>
<evidence type="ECO:0000313" key="9">
    <source>
        <dbReference type="EMBL" id="SMG52202.1"/>
    </source>
</evidence>
<evidence type="ECO:0000256" key="5">
    <source>
        <dbReference type="ARBA" id="ARBA00022989"/>
    </source>
</evidence>
<name>A0A1X7LG27_9BACT</name>
<dbReference type="PROSITE" id="PS51257">
    <property type="entry name" value="PROKAR_LIPOPROTEIN"/>
    <property type="match status" value="1"/>
</dbReference>
<feature type="domain" description="ABC transmembrane type-1" evidence="8">
    <location>
        <begin position="68"/>
        <end position="257"/>
    </location>
</feature>
<dbReference type="Gene3D" id="1.10.3720.10">
    <property type="entry name" value="MetI-like"/>
    <property type="match status" value="1"/>
</dbReference>
<dbReference type="InterPro" id="IPR000515">
    <property type="entry name" value="MetI-like"/>
</dbReference>
<dbReference type="PANTHER" id="PTHR43744:SF12">
    <property type="entry name" value="ABC TRANSPORTER PERMEASE PROTEIN MG189-RELATED"/>
    <property type="match status" value="1"/>
</dbReference>
<feature type="transmembrane region" description="Helical" evidence="7">
    <location>
        <begin position="7"/>
        <end position="29"/>
    </location>
</feature>
<keyword evidence="3" id="KW-1003">Cell membrane</keyword>
<keyword evidence="6 7" id="KW-0472">Membrane</keyword>
<gene>
    <name evidence="9" type="ORF">SAMN06275492_1604</name>
</gene>
<feature type="transmembrane region" description="Helical" evidence="7">
    <location>
        <begin position="67"/>
        <end position="91"/>
    </location>
</feature>
<feature type="transmembrane region" description="Helical" evidence="7">
    <location>
        <begin position="236"/>
        <end position="257"/>
    </location>
</feature>
<dbReference type="PANTHER" id="PTHR43744">
    <property type="entry name" value="ABC TRANSPORTER PERMEASE PROTEIN MG189-RELATED-RELATED"/>
    <property type="match status" value="1"/>
</dbReference>
<evidence type="ECO:0000256" key="6">
    <source>
        <dbReference type="ARBA" id="ARBA00023136"/>
    </source>
</evidence>
<feature type="transmembrane region" description="Helical" evidence="7">
    <location>
        <begin position="136"/>
        <end position="157"/>
    </location>
</feature>
<dbReference type="AlphaFoldDB" id="A0A1X7LG27"/>
<comment type="subcellular location">
    <subcellularLocation>
        <location evidence="1 7">Cell membrane</location>
        <topology evidence="1 7">Multi-pass membrane protein</topology>
    </subcellularLocation>
</comment>
<dbReference type="PROSITE" id="PS50928">
    <property type="entry name" value="ABC_TM1"/>
    <property type="match status" value="1"/>
</dbReference>
<keyword evidence="5 7" id="KW-1133">Transmembrane helix</keyword>
<comment type="similarity">
    <text evidence="7">Belongs to the binding-protein-dependent transport system permease family.</text>
</comment>
<dbReference type="Pfam" id="PF00528">
    <property type="entry name" value="BPD_transp_1"/>
    <property type="match status" value="1"/>
</dbReference>
<feature type="transmembrane region" description="Helical" evidence="7">
    <location>
        <begin position="178"/>
        <end position="200"/>
    </location>
</feature>
<dbReference type="GO" id="GO:0055085">
    <property type="term" value="P:transmembrane transport"/>
    <property type="evidence" value="ECO:0007669"/>
    <property type="project" value="InterPro"/>
</dbReference>
<evidence type="ECO:0000256" key="2">
    <source>
        <dbReference type="ARBA" id="ARBA00022448"/>
    </source>
</evidence>